<dbReference type="EMBL" id="FQWH01000002">
    <property type="protein sequence ID" value="SHG31018.1"/>
    <property type="molecule type" value="Genomic_DNA"/>
</dbReference>
<dbReference type="InterPro" id="IPR009959">
    <property type="entry name" value="Cyclase_SnoaL-like"/>
</dbReference>
<gene>
    <name evidence="1" type="ORF">SAMN05444388_102225</name>
</gene>
<dbReference type="Proteomes" id="UP000184112">
    <property type="component" value="Unassembled WGS sequence"/>
</dbReference>
<name>A0A1M5IRP5_FLAJO</name>
<evidence type="ECO:0000313" key="2">
    <source>
        <dbReference type="Proteomes" id="UP000184112"/>
    </source>
</evidence>
<reference evidence="1 2" key="1">
    <citation type="submission" date="2016-11" db="EMBL/GenBank/DDBJ databases">
        <authorList>
            <person name="Jaros S."/>
            <person name="Januszkiewicz K."/>
            <person name="Wedrychowicz H."/>
        </authorList>
    </citation>
    <scope>NUCLEOTIDE SEQUENCE [LARGE SCALE GENOMIC DNA]</scope>
    <source>
        <strain evidence="1 2">DSM 6792</strain>
    </source>
</reference>
<dbReference type="SUPFAM" id="SSF54427">
    <property type="entry name" value="NTF2-like"/>
    <property type="match status" value="1"/>
</dbReference>
<dbReference type="AlphaFoldDB" id="A0A1M5IRP5"/>
<evidence type="ECO:0000313" key="1">
    <source>
        <dbReference type="EMBL" id="SHG31018.1"/>
    </source>
</evidence>
<protein>
    <submittedName>
        <fullName evidence="1">Predicted SnoaL-like aldol condensation-catalyzing enzyme</fullName>
    </submittedName>
</protein>
<proteinExistence type="predicted"/>
<sequence>MTKKEIAQNFLKLAASGHSHEGFKLYVHENFKHHNAYFKGDAETLMLAMEESARKNPNKTFTIHHIIEEENLVAVHSHLKQTPTDIGFAVVHILKFKEDKIIELWDLGQQIPTETVNENGMF</sequence>
<accession>A0A1M5IRP5</accession>
<organism evidence="1 2">
    <name type="scientific">Flavobacterium johnsoniae</name>
    <name type="common">Cytophaga johnsonae</name>
    <dbReference type="NCBI Taxonomy" id="986"/>
    <lineage>
        <taxon>Bacteria</taxon>
        <taxon>Pseudomonadati</taxon>
        <taxon>Bacteroidota</taxon>
        <taxon>Flavobacteriia</taxon>
        <taxon>Flavobacteriales</taxon>
        <taxon>Flavobacteriaceae</taxon>
        <taxon>Flavobacterium</taxon>
    </lineage>
</organism>
<dbReference type="RefSeq" id="WP_083558495.1">
    <property type="nucleotide sequence ID" value="NZ_FQWH01000002.1"/>
</dbReference>
<dbReference type="Pfam" id="PF07366">
    <property type="entry name" value="SnoaL"/>
    <property type="match status" value="1"/>
</dbReference>
<dbReference type="GO" id="GO:0030638">
    <property type="term" value="P:polyketide metabolic process"/>
    <property type="evidence" value="ECO:0007669"/>
    <property type="project" value="InterPro"/>
</dbReference>
<dbReference type="Gene3D" id="3.10.450.50">
    <property type="match status" value="1"/>
</dbReference>
<dbReference type="InterPro" id="IPR032710">
    <property type="entry name" value="NTF2-like_dom_sf"/>
</dbReference>